<dbReference type="RefSeq" id="WP_158423616.1">
    <property type="nucleotide sequence ID" value="NZ_JAOQJQ010000001.1"/>
</dbReference>
<protein>
    <submittedName>
        <fullName evidence="6">LysR family transcriptional regulator</fullName>
    </submittedName>
</protein>
<evidence type="ECO:0000259" key="5">
    <source>
        <dbReference type="PROSITE" id="PS50931"/>
    </source>
</evidence>
<dbReference type="PANTHER" id="PTHR30346">
    <property type="entry name" value="TRANSCRIPTIONAL DUAL REGULATOR HCAR-RELATED"/>
    <property type="match status" value="1"/>
</dbReference>
<keyword evidence="2" id="KW-0805">Transcription regulation</keyword>
<evidence type="ECO:0000256" key="2">
    <source>
        <dbReference type="ARBA" id="ARBA00023015"/>
    </source>
</evidence>
<dbReference type="PROSITE" id="PS50931">
    <property type="entry name" value="HTH_LYSR"/>
    <property type="match status" value="1"/>
</dbReference>
<organism evidence="6 7">
    <name type="scientific">Brotonthovivens ammoniilytica</name>
    <dbReference type="NCBI Taxonomy" id="2981725"/>
    <lineage>
        <taxon>Bacteria</taxon>
        <taxon>Bacillati</taxon>
        <taxon>Bacillota</taxon>
        <taxon>Clostridia</taxon>
        <taxon>Lachnospirales</taxon>
        <taxon>Lachnospiraceae</taxon>
        <taxon>Brotonthovivens</taxon>
    </lineage>
</organism>
<comment type="caution">
    <text evidence="6">The sequence shown here is derived from an EMBL/GenBank/DDBJ whole genome shotgun (WGS) entry which is preliminary data.</text>
</comment>
<sequence>MTDLQVKCFLEVARCLNFTKAAKNLFISQSNISRQIASFEEELGLALFDRNTKGVKLTLQGQMMAETLSEMTSEWELVCSRAKNSVKKFNGCITIGCQPHIKCNSYLSQVLSGFRELRPEIQIIKERCTQKKLLEGLKNDYYDAILIADHDVKRLQGVERQTLYYSRVGIVVHKRHPLFYKKEVTLSDFRDSDFLRYNPTDVKKEDDFLYNICKYYGFEPRVAAEFDDFEEYLFSIEMGEGISLVFEETEVISNMNLRFIPINEDVPQKYLPMQLTRKEKNHNQALKDFYAYARKYSNLHDKKDI</sequence>
<dbReference type="InterPro" id="IPR036388">
    <property type="entry name" value="WH-like_DNA-bd_sf"/>
</dbReference>
<dbReference type="Pfam" id="PF03466">
    <property type="entry name" value="LysR_substrate"/>
    <property type="match status" value="1"/>
</dbReference>
<dbReference type="InterPro" id="IPR005119">
    <property type="entry name" value="LysR_subst-bd"/>
</dbReference>
<dbReference type="PANTHER" id="PTHR30346:SF0">
    <property type="entry name" value="HCA OPERON TRANSCRIPTIONAL ACTIVATOR HCAR"/>
    <property type="match status" value="1"/>
</dbReference>
<keyword evidence="7" id="KW-1185">Reference proteome</keyword>
<dbReference type="SUPFAM" id="SSF53850">
    <property type="entry name" value="Periplasmic binding protein-like II"/>
    <property type="match status" value="1"/>
</dbReference>
<evidence type="ECO:0000256" key="1">
    <source>
        <dbReference type="ARBA" id="ARBA00009437"/>
    </source>
</evidence>
<dbReference type="EMBL" id="JAOQJQ010000001">
    <property type="protein sequence ID" value="MCU6760724.1"/>
    <property type="molecule type" value="Genomic_DNA"/>
</dbReference>
<proteinExistence type="inferred from homology"/>
<dbReference type="InterPro" id="IPR036390">
    <property type="entry name" value="WH_DNA-bd_sf"/>
</dbReference>
<dbReference type="CDD" id="cd05466">
    <property type="entry name" value="PBP2_LTTR_substrate"/>
    <property type="match status" value="1"/>
</dbReference>
<comment type="similarity">
    <text evidence="1">Belongs to the LysR transcriptional regulatory family.</text>
</comment>
<dbReference type="InterPro" id="IPR000847">
    <property type="entry name" value="LysR_HTH_N"/>
</dbReference>
<gene>
    <name evidence="6" type="ORF">OCV88_00055</name>
</gene>
<keyword evidence="3" id="KW-0238">DNA-binding</keyword>
<accession>A0ABT2TGM8</accession>
<dbReference type="Proteomes" id="UP001652442">
    <property type="component" value="Unassembled WGS sequence"/>
</dbReference>
<evidence type="ECO:0000313" key="7">
    <source>
        <dbReference type="Proteomes" id="UP001652442"/>
    </source>
</evidence>
<evidence type="ECO:0000256" key="3">
    <source>
        <dbReference type="ARBA" id="ARBA00023125"/>
    </source>
</evidence>
<evidence type="ECO:0000313" key="6">
    <source>
        <dbReference type="EMBL" id="MCU6760724.1"/>
    </source>
</evidence>
<name>A0ABT2TGM8_9FIRM</name>
<dbReference type="Gene3D" id="3.40.190.10">
    <property type="entry name" value="Periplasmic binding protein-like II"/>
    <property type="match status" value="2"/>
</dbReference>
<keyword evidence="4" id="KW-0804">Transcription</keyword>
<dbReference type="PRINTS" id="PR00039">
    <property type="entry name" value="HTHLYSR"/>
</dbReference>
<dbReference type="SUPFAM" id="SSF46785">
    <property type="entry name" value="Winged helix' DNA-binding domain"/>
    <property type="match status" value="1"/>
</dbReference>
<dbReference type="Gene3D" id="1.10.10.10">
    <property type="entry name" value="Winged helix-like DNA-binding domain superfamily/Winged helix DNA-binding domain"/>
    <property type="match status" value="1"/>
</dbReference>
<dbReference type="Pfam" id="PF00126">
    <property type="entry name" value="HTH_1"/>
    <property type="match status" value="1"/>
</dbReference>
<reference evidence="6 7" key="1">
    <citation type="journal article" date="2021" name="ISME Commun">
        <title>Automated analysis of genomic sequences facilitates high-throughput and comprehensive description of bacteria.</title>
        <authorList>
            <person name="Hitch T.C.A."/>
        </authorList>
    </citation>
    <scope>NUCLEOTIDE SEQUENCE [LARGE SCALE GENOMIC DNA]</scope>
    <source>
        <strain evidence="6 7">Sanger_109</strain>
    </source>
</reference>
<feature type="domain" description="HTH lysR-type" evidence="5">
    <location>
        <begin position="1"/>
        <end position="58"/>
    </location>
</feature>
<evidence type="ECO:0000256" key="4">
    <source>
        <dbReference type="ARBA" id="ARBA00023163"/>
    </source>
</evidence>